<dbReference type="AlphaFoldDB" id="K7GBS4"/>
<dbReference type="GO" id="GO:0005576">
    <property type="term" value="C:extracellular region"/>
    <property type="evidence" value="ECO:0007669"/>
    <property type="project" value="UniProtKB-SubCell"/>
</dbReference>
<comment type="similarity">
    <text evidence="2">Belongs to the CNF-like-inhibitor family.</text>
</comment>
<accession>K7GBS4</accession>
<reference evidence="8" key="1">
    <citation type="submission" date="2011-10" db="EMBL/GenBank/DDBJ databases">
        <authorList>
            <consortium name="Soft-shell Turtle Genome Consortium"/>
        </authorList>
    </citation>
    <scope>NUCLEOTIDE SEQUENCE [LARGE SCALE GENOMIC DNA]</scope>
    <source>
        <strain evidence="8">Daiwa-1</strain>
    </source>
</reference>
<evidence type="ECO:0000256" key="2">
    <source>
        <dbReference type="ARBA" id="ARBA00006570"/>
    </source>
</evidence>
<dbReference type="SUPFAM" id="SSF57302">
    <property type="entry name" value="Snake toxin-like"/>
    <property type="match status" value="2"/>
</dbReference>
<comment type="subcellular location">
    <subcellularLocation>
        <location evidence="1">Secreted</location>
    </subcellularLocation>
</comment>
<reference evidence="7" key="4">
    <citation type="submission" date="2025-09" db="UniProtKB">
        <authorList>
            <consortium name="Ensembl"/>
        </authorList>
    </citation>
    <scope>IDENTIFICATION</scope>
</reference>
<protein>
    <submittedName>
        <fullName evidence="7">Uncharacterized protein</fullName>
    </submittedName>
</protein>
<proteinExistence type="inferred from homology"/>
<evidence type="ECO:0000259" key="5">
    <source>
        <dbReference type="Pfam" id="PF00021"/>
    </source>
</evidence>
<dbReference type="Pfam" id="PF00021">
    <property type="entry name" value="UPAR_LY6"/>
    <property type="match status" value="1"/>
</dbReference>
<dbReference type="PANTHER" id="PTHR20914:SF30">
    <property type="entry name" value="LY6_PLAUR DOMAIN CONTAINING 9"/>
    <property type="match status" value="1"/>
</dbReference>
<dbReference type="GeneTree" id="ENSGT00940000164395"/>
<name>K7GBS4_PELSI</name>
<dbReference type="InterPro" id="IPR016054">
    <property type="entry name" value="LY6_UPA_recep-like"/>
</dbReference>
<dbReference type="Pfam" id="PF02988">
    <property type="entry name" value="PLA2_inh"/>
    <property type="match status" value="1"/>
</dbReference>
<dbReference type="eggNOG" id="ENOG502SRI1">
    <property type="taxonomic scope" value="Eukaryota"/>
</dbReference>
<dbReference type="EMBL" id="AGCU01068900">
    <property type="status" value="NOT_ANNOTATED_CDS"/>
    <property type="molecule type" value="Genomic_DNA"/>
</dbReference>
<dbReference type="InterPro" id="IPR004126">
    <property type="entry name" value="PLipase_A2_inh_N"/>
</dbReference>
<organism evidence="7 8">
    <name type="scientific">Pelodiscus sinensis</name>
    <name type="common">Chinese softshell turtle</name>
    <name type="synonym">Trionyx sinensis</name>
    <dbReference type="NCBI Taxonomy" id="13735"/>
    <lineage>
        <taxon>Eukaryota</taxon>
        <taxon>Metazoa</taxon>
        <taxon>Chordata</taxon>
        <taxon>Craniata</taxon>
        <taxon>Vertebrata</taxon>
        <taxon>Euteleostomi</taxon>
        <taxon>Archelosauria</taxon>
        <taxon>Testudinata</taxon>
        <taxon>Testudines</taxon>
        <taxon>Cryptodira</taxon>
        <taxon>Trionychia</taxon>
        <taxon>Trionychidae</taxon>
        <taxon>Pelodiscus</taxon>
    </lineage>
</organism>
<reference evidence="7" key="3">
    <citation type="submission" date="2025-08" db="UniProtKB">
        <authorList>
            <consortium name="Ensembl"/>
        </authorList>
    </citation>
    <scope>IDENTIFICATION</scope>
</reference>
<dbReference type="Ensembl" id="ENSPSIT00000017815.1">
    <property type="protein sequence ID" value="ENSPSIP00000017735.1"/>
    <property type="gene ID" value="ENSPSIG00000015765.1"/>
</dbReference>
<dbReference type="InterPro" id="IPR050918">
    <property type="entry name" value="CNF-like_PLA2_Inhibitor"/>
</dbReference>
<dbReference type="Proteomes" id="UP000007267">
    <property type="component" value="Unassembled WGS sequence"/>
</dbReference>
<evidence type="ECO:0000256" key="3">
    <source>
        <dbReference type="ARBA" id="ARBA00022525"/>
    </source>
</evidence>
<reference evidence="8" key="2">
    <citation type="journal article" date="2013" name="Nat. Genet.">
        <title>The draft genomes of soft-shell turtle and green sea turtle yield insights into the development and evolution of the turtle-specific body plan.</title>
        <authorList>
            <person name="Wang Z."/>
            <person name="Pascual-Anaya J."/>
            <person name="Zadissa A."/>
            <person name="Li W."/>
            <person name="Niimura Y."/>
            <person name="Huang Z."/>
            <person name="Li C."/>
            <person name="White S."/>
            <person name="Xiong Z."/>
            <person name="Fang D."/>
            <person name="Wang B."/>
            <person name="Ming Y."/>
            <person name="Chen Y."/>
            <person name="Zheng Y."/>
            <person name="Kuraku S."/>
            <person name="Pignatelli M."/>
            <person name="Herrero J."/>
            <person name="Beal K."/>
            <person name="Nozawa M."/>
            <person name="Li Q."/>
            <person name="Wang J."/>
            <person name="Zhang H."/>
            <person name="Yu L."/>
            <person name="Shigenobu S."/>
            <person name="Wang J."/>
            <person name="Liu J."/>
            <person name="Flicek P."/>
            <person name="Searle S."/>
            <person name="Wang J."/>
            <person name="Kuratani S."/>
            <person name="Yin Y."/>
            <person name="Aken B."/>
            <person name="Zhang G."/>
            <person name="Irie N."/>
        </authorList>
    </citation>
    <scope>NUCLEOTIDE SEQUENCE [LARGE SCALE GENOMIC DNA]</scope>
    <source>
        <strain evidence="8">Daiwa-1</strain>
    </source>
</reference>
<dbReference type="Gene3D" id="2.10.60.10">
    <property type="entry name" value="CD59"/>
    <property type="match status" value="2"/>
</dbReference>
<dbReference type="GO" id="GO:0004859">
    <property type="term" value="F:phospholipase inhibitor activity"/>
    <property type="evidence" value="ECO:0007669"/>
    <property type="project" value="InterPro"/>
</dbReference>
<feature type="domain" description="UPAR/Ly6" evidence="5">
    <location>
        <begin position="115"/>
        <end position="181"/>
    </location>
</feature>
<dbReference type="CDD" id="cd23588">
    <property type="entry name" value="TFP_LU_ECD_PLIG"/>
    <property type="match status" value="1"/>
</dbReference>
<evidence type="ECO:0000256" key="1">
    <source>
        <dbReference type="ARBA" id="ARBA00004613"/>
    </source>
</evidence>
<keyword evidence="8" id="KW-1185">Reference proteome</keyword>
<evidence type="ECO:0000256" key="4">
    <source>
        <dbReference type="ARBA" id="ARBA00023157"/>
    </source>
</evidence>
<feature type="domain" description="Phospholipase A2 inhibitor N-terminal" evidence="6">
    <location>
        <begin position="21"/>
        <end position="102"/>
    </location>
</feature>
<keyword evidence="4" id="KW-1015">Disulfide bond</keyword>
<sequence>TVPLKTGCLVLSSASPGAGLQCEVCASTGQNCTGKLQPCPAGQDSCGTVLTEVTLVGVKILMVNKGCVTSSQCKAGLVSANFGNEVASRTAIACCVEDACTTVNFTMPPADTTLNGLHCCGCFALTTEQCLEDPIKCTGAETQCIDAVGTISAGIFCPSVLAKGCVTASMCTHLKEDFWTFAGISSNLTTDNCTEASGAGGM</sequence>
<dbReference type="OMA" id="YKGCATE"/>
<evidence type="ECO:0000313" key="7">
    <source>
        <dbReference type="Ensembl" id="ENSPSIP00000017735.1"/>
    </source>
</evidence>
<dbReference type="InterPro" id="IPR045860">
    <property type="entry name" value="Snake_toxin-like_sf"/>
</dbReference>
<evidence type="ECO:0000259" key="6">
    <source>
        <dbReference type="Pfam" id="PF02988"/>
    </source>
</evidence>
<dbReference type="PANTHER" id="PTHR20914">
    <property type="entry name" value="LY6/PLAUR DOMAIN-CONTAINING PROTEIN 8"/>
    <property type="match status" value="1"/>
</dbReference>
<keyword evidence="3" id="KW-0964">Secreted</keyword>
<evidence type="ECO:0000313" key="8">
    <source>
        <dbReference type="Proteomes" id="UP000007267"/>
    </source>
</evidence>
<dbReference type="GO" id="GO:0030154">
    <property type="term" value="P:cell differentiation"/>
    <property type="evidence" value="ECO:0007669"/>
    <property type="project" value="UniProtKB-ARBA"/>
</dbReference>
<dbReference type="CDD" id="cd23572">
    <property type="entry name" value="TFP_LU_ECD_PINLYP_rpt2"/>
    <property type="match status" value="1"/>
</dbReference>